<sequence>MKKYLSIVLLSLSVLVTANPIISWNCNDMSTAMAGCMEMEEDVMPCCATDGMDSHSNMADMICCSPMARIHTVQADLQIEQTAATPKNKEKRAVIQVKWFNSNYLTDLQSVDLTASYTTPIAGDGFKFTSVDRLSYICLYRI</sequence>
<dbReference type="Proteomes" id="UP000255024">
    <property type="component" value="Unassembled WGS sequence"/>
</dbReference>
<protein>
    <submittedName>
        <fullName evidence="3">Uncharacterized protein</fullName>
    </submittedName>
</protein>
<evidence type="ECO:0000313" key="5">
    <source>
        <dbReference type="Proteomes" id="UP000596202"/>
    </source>
</evidence>
<keyword evidence="4" id="KW-1185">Reference proteome</keyword>
<reference evidence="2 5" key="2">
    <citation type="submission" date="2021-01" db="EMBL/GenBank/DDBJ databases">
        <title>FDA dAtabase for Regulatory Grade micrObial Sequences (FDA-ARGOS): Supporting development and validation of Infectious Disease Dx tests.</title>
        <authorList>
            <person name="Sproer C."/>
            <person name="Gronow S."/>
            <person name="Severitt S."/>
            <person name="Schroder I."/>
            <person name="Tallon L."/>
            <person name="Sadzewicz L."/>
            <person name="Zhao X."/>
            <person name="Boylan J."/>
            <person name="Ott S."/>
            <person name="Bowen H."/>
            <person name="Vavikolanu K."/>
            <person name="Mehta A."/>
            <person name="Aluvathingal J."/>
            <person name="Nadendla S."/>
            <person name="Lowell S."/>
            <person name="Myers T."/>
            <person name="Yan Y."/>
            <person name="Sichtig H."/>
        </authorList>
    </citation>
    <scope>NUCLEOTIDE SEQUENCE [LARGE SCALE GENOMIC DNA]</scope>
    <source>
        <strain evidence="2 5">FDAARGOS_1131</strain>
    </source>
</reference>
<evidence type="ECO:0000313" key="4">
    <source>
        <dbReference type="Proteomes" id="UP000255024"/>
    </source>
</evidence>
<dbReference type="Proteomes" id="UP000596202">
    <property type="component" value="Chromosome"/>
</dbReference>
<feature type="signal peptide" evidence="1">
    <location>
        <begin position="1"/>
        <end position="18"/>
    </location>
</feature>
<dbReference type="EMBL" id="UGQL01000001">
    <property type="protein sequence ID" value="STZ28129.1"/>
    <property type="molecule type" value="Genomic_DNA"/>
</dbReference>
<organism evidence="3 4">
    <name type="scientific">Myroides odoratus</name>
    <name type="common">Flavobacterium odoratum</name>
    <dbReference type="NCBI Taxonomy" id="256"/>
    <lineage>
        <taxon>Bacteria</taxon>
        <taxon>Pseudomonadati</taxon>
        <taxon>Bacteroidota</taxon>
        <taxon>Flavobacteriia</taxon>
        <taxon>Flavobacteriales</taxon>
        <taxon>Flavobacteriaceae</taxon>
        <taxon>Myroides</taxon>
    </lineage>
</organism>
<dbReference type="OrthoDB" id="1448019at2"/>
<dbReference type="AlphaFoldDB" id="A0A378RQV1"/>
<dbReference type="EMBL" id="CP068108">
    <property type="protein sequence ID" value="QQT98903.1"/>
    <property type="molecule type" value="Genomic_DNA"/>
</dbReference>
<proteinExistence type="predicted"/>
<accession>A0A378RQV1</accession>
<evidence type="ECO:0000313" key="3">
    <source>
        <dbReference type="EMBL" id="STZ28129.1"/>
    </source>
</evidence>
<reference evidence="3 4" key="1">
    <citation type="submission" date="2018-06" db="EMBL/GenBank/DDBJ databases">
        <authorList>
            <consortium name="Pathogen Informatics"/>
            <person name="Doyle S."/>
        </authorList>
    </citation>
    <scope>NUCLEOTIDE SEQUENCE [LARGE SCALE GENOMIC DNA]</scope>
    <source>
        <strain evidence="3 4">NCTC11179</strain>
    </source>
</reference>
<gene>
    <name evidence="2" type="ORF">I6I88_11825</name>
    <name evidence="3" type="ORF">NCTC11179_01669</name>
</gene>
<dbReference type="RefSeq" id="WP_002986216.1">
    <property type="nucleotide sequence ID" value="NZ_CP068107.1"/>
</dbReference>
<keyword evidence="1" id="KW-0732">Signal</keyword>
<feature type="chain" id="PRO_5039986844" evidence="1">
    <location>
        <begin position="19"/>
        <end position="142"/>
    </location>
</feature>
<evidence type="ECO:0000256" key="1">
    <source>
        <dbReference type="SAM" id="SignalP"/>
    </source>
</evidence>
<evidence type="ECO:0000313" key="2">
    <source>
        <dbReference type="EMBL" id="QQT98903.1"/>
    </source>
</evidence>
<name>A0A378RQV1_MYROD</name>
<dbReference type="GeneID" id="93528351"/>